<comment type="caution">
    <text evidence="1">The sequence shown here is derived from an EMBL/GenBank/DDBJ whole genome shotgun (WGS) entry which is preliminary data.</text>
</comment>
<gene>
    <name evidence="1" type="ORF">BSU04_13175</name>
</gene>
<dbReference type="AlphaFoldDB" id="A0A226X5G6"/>
<dbReference type="EMBL" id="MTHB01000076">
    <property type="protein sequence ID" value="OXC78068.1"/>
    <property type="molecule type" value="Genomic_DNA"/>
</dbReference>
<proteinExistence type="predicted"/>
<reference evidence="2" key="1">
    <citation type="submission" date="2017-01" db="EMBL/GenBank/DDBJ databases">
        <title>Genome Analysis of Deinococcus marmoris KOPRI26562.</title>
        <authorList>
            <person name="Kim J.H."/>
            <person name="Oh H.-M."/>
        </authorList>
    </citation>
    <scope>NUCLEOTIDE SEQUENCE [LARGE SCALE GENOMIC DNA]</scope>
    <source>
        <strain evidence="2">PAMC 26633</strain>
    </source>
</reference>
<dbReference type="Proteomes" id="UP000214720">
    <property type="component" value="Unassembled WGS sequence"/>
</dbReference>
<name>A0A226X5G6_CABSO</name>
<sequence length="49" mass="6018">MKSVYLSRLRDRFAWRETTFSRGKRVRRRIDPAQYAKIHKELPYCTAMQ</sequence>
<evidence type="ECO:0000313" key="2">
    <source>
        <dbReference type="Proteomes" id="UP000214720"/>
    </source>
</evidence>
<evidence type="ECO:0000313" key="1">
    <source>
        <dbReference type="EMBL" id="OXC78068.1"/>
    </source>
</evidence>
<protein>
    <submittedName>
        <fullName evidence="1">Uncharacterized protein</fullName>
    </submittedName>
</protein>
<organism evidence="1 2">
    <name type="scientific">Caballeronia sordidicola</name>
    <name type="common">Burkholderia sordidicola</name>
    <dbReference type="NCBI Taxonomy" id="196367"/>
    <lineage>
        <taxon>Bacteria</taxon>
        <taxon>Pseudomonadati</taxon>
        <taxon>Pseudomonadota</taxon>
        <taxon>Betaproteobacteria</taxon>
        <taxon>Burkholderiales</taxon>
        <taxon>Burkholderiaceae</taxon>
        <taxon>Caballeronia</taxon>
    </lineage>
</organism>
<accession>A0A226X5G6</accession>